<accession>A0A835SL15</accession>
<dbReference type="PROSITE" id="PS51384">
    <property type="entry name" value="FAD_FR"/>
    <property type="match status" value="1"/>
</dbReference>
<evidence type="ECO:0000256" key="6">
    <source>
        <dbReference type="SAM" id="MobiDB-lite"/>
    </source>
</evidence>
<proteinExistence type="predicted"/>
<comment type="caution">
    <text evidence="9">The sequence shown here is derived from an EMBL/GenBank/DDBJ whole genome shotgun (WGS) entry which is preliminary data.</text>
</comment>
<keyword evidence="3 7" id="KW-1133">Transmembrane helix</keyword>
<evidence type="ECO:0000256" key="5">
    <source>
        <dbReference type="ARBA" id="ARBA00023136"/>
    </source>
</evidence>
<feature type="transmembrane region" description="Helical" evidence="7">
    <location>
        <begin position="142"/>
        <end position="163"/>
    </location>
</feature>
<protein>
    <recommendedName>
        <fullName evidence="8">FAD-binding FR-type domain-containing protein</fullName>
    </recommendedName>
</protein>
<dbReference type="InterPro" id="IPR039261">
    <property type="entry name" value="FNR_nucleotide-bd"/>
</dbReference>
<dbReference type="AlphaFoldDB" id="A0A835SL15"/>
<comment type="subcellular location">
    <subcellularLocation>
        <location evidence="1">Membrane</location>
        <topology evidence="1">Multi-pass membrane protein</topology>
    </subcellularLocation>
</comment>
<dbReference type="OrthoDB" id="167398at2759"/>
<dbReference type="SUPFAM" id="SSF63380">
    <property type="entry name" value="Riboflavin synthase domain-like"/>
    <property type="match status" value="1"/>
</dbReference>
<dbReference type="InterPro" id="IPR050369">
    <property type="entry name" value="RBOH/FRE"/>
</dbReference>
<feature type="transmembrane region" description="Helical" evidence="7">
    <location>
        <begin position="12"/>
        <end position="32"/>
    </location>
</feature>
<dbReference type="InterPro" id="IPR013112">
    <property type="entry name" value="FAD-bd_8"/>
</dbReference>
<evidence type="ECO:0000313" key="9">
    <source>
        <dbReference type="EMBL" id="KAG2425448.1"/>
    </source>
</evidence>
<dbReference type="Proteomes" id="UP000650467">
    <property type="component" value="Unassembled WGS sequence"/>
</dbReference>
<sequence>MTCSARIQLPAAWRPCLSILGIALLGAVLVWLSPDESHVWGIPWPWEETVPLAAAINVLLLVGVGALYAATRPAWRSSAWRPLLPLRARTVIFYAWLFLNAYFYLGGIRNRDFAKKPGWLSQKLVPSRATGMGEGTLRALRIVYNCGMAAAWPLLANLFLALLPVERSLLLLAAAGAGHEDGVAAHTWVGTAVAVWACVHALLTQAVMLAAGLWALIMLPPGSGLETKAVTNFMGLMAWLCLCGLGATSLSAVRRARYNLFIWAHVLLAPAVFLFASLHSGKVFWYGFLGLLLYGADVVQRLVLRRRTAAATVTVYPQVAAAADGASGGGRAPAAAGAGGKFVVLRIHTAGSPGCFAGQHVFLRVPRVSPWQWHPYSVAASDDRSFAVVVKAHGDWERRLAAAAEEDCALEGGAVSTKITVAYEGFYGTPDLQAAAAAADRVLLFAGGSGITPLAALLQSLLKHQAPLLPPAPPHNKAPNAGSSSASPLHGSSFVGGAGVSGPLAAAAGGGEDEDSDEAPRVHLVWAVTQESDAAPLMPLLRAAADRGWWVDLHVTRPQQQAAAPVAVTVKGSGGGGLPADPHPLHLHQAHPHLNTVAVALHAGHHPVHGHHPPAQHGHVSIPSRNGTSPHHPSAAAKHKPPPAHVPLLPAPATVKAAAAAAAAAGHGHKAAGHKAPPPLLRPWQLSGAACWAVAAAAAALGALGRVVGRNLFSSYTCAVGRGAGGATAAGGIGEWVEAVRFAFTSAARAAAAAGHGGAADAADMGVWRRLMSRLAAAATWAAGDAGSCPPGLAPQLAAAGKGGKLKATAEAVALRACRAWGQAVPELCVKCDPFEARSPLHQAWPCCKAKVCFYGVRAAPVLGWVLGAAAGATLACWVWRAAWRRRRAAAAVAAARGLPAPYDGYALRQPLLLPRRADWLEELKAGVGLGAGYGSEAADGGADGADASAAEEGYGGGSDTSAPGIEPMLKALGYHSGSTGAVGLAAYGGGGGGGGPAALRVHYGRPDPDAYIQDSVARLWGLDGVSDALAATGGGGAGTGGEEGLGPIGAGPAAVVGVVVCGPEALQAAAAGAFSKHLVTACPSSWFRGFSFTT</sequence>
<evidence type="ECO:0000256" key="4">
    <source>
        <dbReference type="ARBA" id="ARBA00023002"/>
    </source>
</evidence>
<keyword evidence="4" id="KW-0560">Oxidoreductase</keyword>
<feature type="region of interest" description="Disordered" evidence="6">
    <location>
        <begin position="606"/>
        <end position="649"/>
    </location>
</feature>
<keyword evidence="5 7" id="KW-0472">Membrane</keyword>
<keyword evidence="2 7" id="KW-0812">Transmembrane</keyword>
<feature type="transmembrane region" description="Helical" evidence="7">
    <location>
        <begin position="52"/>
        <end position="70"/>
    </location>
</feature>
<dbReference type="InterPro" id="IPR013130">
    <property type="entry name" value="Fe3_Rdtase_TM_dom"/>
</dbReference>
<evidence type="ECO:0000256" key="7">
    <source>
        <dbReference type="SAM" id="Phobius"/>
    </source>
</evidence>
<feature type="compositionally biased region" description="Low complexity" evidence="6">
    <location>
        <begin position="942"/>
        <end position="953"/>
    </location>
</feature>
<dbReference type="CDD" id="cd06186">
    <property type="entry name" value="NOX_Duox_like_FAD_NADP"/>
    <property type="match status" value="1"/>
</dbReference>
<dbReference type="Gene3D" id="3.40.50.80">
    <property type="entry name" value="Nucleotide-binding domain of ferredoxin-NADP reductase (FNR) module"/>
    <property type="match status" value="1"/>
</dbReference>
<feature type="domain" description="FAD-binding FR-type" evidence="8">
    <location>
        <begin position="291"/>
        <end position="433"/>
    </location>
</feature>
<feature type="transmembrane region" description="Helical" evidence="7">
    <location>
        <begin position="862"/>
        <end position="880"/>
    </location>
</feature>
<dbReference type="InterPro" id="IPR017927">
    <property type="entry name" value="FAD-bd_FR_type"/>
</dbReference>
<dbReference type="Pfam" id="PF08022">
    <property type="entry name" value="FAD_binding_8"/>
    <property type="match status" value="1"/>
</dbReference>
<reference evidence="9" key="1">
    <citation type="journal article" date="2020" name="bioRxiv">
        <title>Comparative genomics of Chlamydomonas.</title>
        <authorList>
            <person name="Craig R.J."/>
            <person name="Hasan A.R."/>
            <person name="Ness R.W."/>
            <person name="Keightley P.D."/>
        </authorList>
    </citation>
    <scope>NUCLEOTIDE SEQUENCE</scope>
    <source>
        <strain evidence="9">SAG 7.73</strain>
    </source>
</reference>
<dbReference type="GO" id="GO:0016491">
    <property type="term" value="F:oxidoreductase activity"/>
    <property type="evidence" value="ECO:0007669"/>
    <property type="project" value="UniProtKB-KW"/>
</dbReference>
<dbReference type="Pfam" id="PF01794">
    <property type="entry name" value="Ferric_reduct"/>
    <property type="match status" value="1"/>
</dbReference>
<feature type="region of interest" description="Disordered" evidence="6">
    <location>
        <begin position="942"/>
        <end position="961"/>
    </location>
</feature>
<evidence type="ECO:0000256" key="1">
    <source>
        <dbReference type="ARBA" id="ARBA00004141"/>
    </source>
</evidence>
<dbReference type="PANTHER" id="PTHR11972">
    <property type="entry name" value="NADPH OXIDASE"/>
    <property type="match status" value="1"/>
</dbReference>
<evidence type="ECO:0000256" key="2">
    <source>
        <dbReference type="ARBA" id="ARBA00022692"/>
    </source>
</evidence>
<dbReference type="InterPro" id="IPR017938">
    <property type="entry name" value="Riboflavin_synthase-like_b-brl"/>
</dbReference>
<organism evidence="9 10">
    <name type="scientific">Chlamydomonas incerta</name>
    <dbReference type="NCBI Taxonomy" id="51695"/>
    <lineage>
        <taxon>Eukaryota</taxon>
        <taxon>Viridiplantae</taxon>
        <taxon>Chlorophyta</taxon>
        <taxon>core chlorophytes</taxon>
        <taxon>Chlorophyceae</taxon>
        <taxon>CS clade</taxon>
        <taxon>Chlamydomonadales</taxon>
        <taxon>Chlamydomonadaceae</taxon>
        <taxon>Chlamydomonas</taxon>
    </lineage>
</organism>
<dbReference type="PANTHER" id="PTHR11972:SF69">
    <property type="entry name" value="FERRIC REDUCTION OXIDASE 6-RELATED"/>
    <property type="match status" value="1"/>
</dbReference>
<dbReference type="EMBL" id="JAEHOC010000055">
    <property type="protein sequence ID" value="KAG2425448.1"/>
    <property type="molecule type" value="Genomic_DNA"/>
</dbReference>
<name>A0A835SL15_CHLIN</name>
<dbReference type="SUPFAM" id="SSF52343">
    <property type="entry name" value="Ferredoxin reductase-like, C-terminal NADP-linked domain"/>
    <property type="match status" value="1"/>
</dbReference>
<evidence type="ECO:0000313" key="10">
    <source>
        <dbReference type="Proteomes" id="UP000650467"/>
    </source>
</evidence>
<feature type="compositionally biased region" description="Low complexity" evidence="6">
    <location>
        <begin position="477"/>
        <end position="489"/>
    </location>
</feature>
<feature type="transmembrane region" description="Helical" evidence="7">
    <location>
        <begin position="260"/>
        <end position="278"/>
    </location>
</feature>
<keyword evidence="10" id="KW-1185">Reference proteome</keyword>
<feature type="transmembrane region" description="Helical" evidence="7">
    <location>
        <begin position="229"/>
        <end position="253"/>
    </location>
</feature>
<dbReference type="GO" id="GO:0005886">
    <property type="term" value="C:plasma membrane"/>
    <property type="evidence" value="ECO:0007669"/>
    <property type="project" value="TreeGrafter"/>
</dbReference>
<feature type="transmembrane region" description="Helical" evidence="7">
    <location>
        <begin position="193"/>
        <end position="217"/>
    </location>
</feature>
<feature type="transmembrane region" description="Helical" evidence="7">
    <location>
        <begin position="91"/>
        <end position="108"/>
    </location>
</feature>
<gene>
    <name evidence="9" type="ORF">HXX76_013658</name>
</gene>
<feature type="region of interest" description="Disordered" evidence="6">
    <location>
        <begin position="468"/>
        <end position="489"/>
    </location>
</feature>
<evidence type="ECO:0000259" key="8">
    <source>
        <dbReference type="PROSITE" id="PS51384"/>
    </source>
</evidence>
<evidence type="ECO:0000256" key="3">
    <source>
        <dbReference type="ARBA" id="ARBA00022989"/>
    </source>
</evidence>
<dbReference type="SFLD" id="SFLDS00052">
    <property type="entry name" value="Ferric_Reductase_Domain"/>
    <property type="match status" value="1"/>
</dbReference>